<organism evidence="1 2">
    <name type="scientific">Vespula pensylvanica</name>
    <name type="common">Western yellow jacket</name>
    <name type="synonym">Wasp</name>
    <dbReference type="NCBI Taxonomy" id="30213"/>
    <lineage>
        <taxon>Eukaryota</taxon>
        <taxon>Metazoa</taxon>
        <taxon>Ecdysozoa</taxon>
        <taxon>Arthropoda</taxon>
        <taxon>Hexapoda</taxon>
        <taxon>Insecta</taxon>
        <taxon>Pterygota</taxon>
        <taxon>Neoptera</taxon>
        <taxon>Endopterygota</taxon>
        <taxon>Hymenoptera</taxon>
        <taxon>Apocrita</taxon>
        <taxon>Aculeata</taxon>
        <taxon>Vespoidea</taxon>
        <taxon>Vespidae</taxon>
        <taxon>Vespinae</taxon>
        <taxon>Vespula</taxon>
    </lineage>
</organism>
<protein>
    <submittedName>
        <fullName evidence="1">Uncharacterized protein</fullName>
    </submittedName>
</protein>
<sequence length="196" mass="22218">MAVTQRITAASIQRLKIKEMKKAKLFFRIRSSPNHRSDGFPICFGILQSGKIGRSLGSDGKLEKWQVHIDDGFKCLASNRDTKSRSTIMESFVEKEEEKEVEEEEEEEEVVVVVVEVEVEEEEAKEVEEAVILILRYRKASIYSSIKAGTKSSAEPQLCCIQARHHCPCDTFPVSISQQEENENFSSRLATMAPFT</sequence>
<reference evidence="1" key="1">
    <citation type="journal article" date="2020" name="G3 (Bethesda)">
        <title>High-Quality Assemblies for Three Invasive Social Wasps from the &lt;i&gt;Vespula&lt;/i&gt; Genus.</title>
        <authorList>
            <person name="Harrop T.W.R."/>
            <person name="Guhlin J."/>
            <person name="McLaughlin G.M."/>
            <person name="Permina E."/>
            <person name="Stockwell P."/>
            <person name="Gilligan J."/>
            <person name="Le Lec M.F."/>
            <person name="Gruber M.A.M."/>
            <person name="Quinn O."/>
            <person name="Lovegrove M."/>
            <person name="Duncan E.J."/>
            <person name="Remnant E.J."/>
            <person name="Van Eeckhoven J."/>
            <person name="Graham B."/>
            <person name="Knapp R.A."/>
            <person name="Langford K.W."/>
            <person name="Kronenberg Z."/>
            <person name="Press M.O."/>
            <person name="Eacker S.M."/>
            <person name="Wilson-Rankin E.E."/>
            <person name="Purcell J."/>
            <person name="Lester P.J."/>
            <person name="Dearden P.K."/>
        </authorList>
    </citation>
    <scope>NUCLEOTIDE SEQUENCE</scope>
    <source>
        <strain evidence="1">Volc-1</strain>
    </source>
</reference>
<dbReference type="EMBL" id="JACSDY010000022">
    <property type="protein sequence ID" value="KAF7392345.1"/>
    <property type="molecule type" value="Genomic_DNA"/>
</dbReference>
<accession>A0A834N1G6</accession>
<evidence type="ECO:0000313" key="1">
    <source>
        <dbReference type="EMBL" id="KAF7392345.1"/>
    </source>
</evidence>
<name>A0A834N1G6_VESPE</name>
<proteinExistence type="predicted"/>
<dbReference type="AlphaFoldDB" id="A0A834N1G6"/>
<evidence type="ECO:0000313" key="2">
    <source>
        <dbReference type="Proteomes" id="UP000600918"/>
    </source>
</evidence>
<keyword evidence="2" id="KW-1185">Reference proteome</keyword>
<comment type="caution">
    <text evidence="1">The sequence shown here is derived from an EMBL/GenBank/DDBJ whole genome shotgun (WGS) entry which is preliminary data.</text>
</comment>
<dbReference type="Proteomes" id="UP000600918">
    <property type="component" value="Unassembled WGS sequence"/>
</dbReference>
<gene>
    <name evidence="1" type="ORF">H0235_017344</name>
</gene>